<dbReference type="AlphaFoldDB" id="A0A9X4MG24"/>
<sequence length="506" mass="55231">MTTTENKNPGPQPASPRVWAFTTYFCEGLPYSIIRTVSAVFFRDNGVGLEGIGLTSLFGLPWALKFFWAPHLDRYGSKRQWLLIMQILLAGLLLIAAALAPLPQATPLIGLAFGVGSFLAATHDIAIDGYYLETLDAAGQSRFIGYRVMAYRIAMMAGAGIIATIGTTMGWSVAFGGSALILTLFFAYHHRYLPESETVRLPLTLLIPRPKTGRLLRLALIAALAIVAIRLHDQSITRHGLLLLAELLSKINLAAMTSMILAGGLIIVGLKRRKIEQWLRNKGNAFFSEAFFTFMAREKIGPILAFIVLIRTGEYMLSSMVAPFMVDLGIKKHYGWISGGVGLPFSIIGAMLGGWLISKYSLKKMIWPLLLAQNFTNLAYMFLALKLNGFILLNTGNPIPAVLGTNNLLAVVCVHAFDQLAGGLGTAVLMVFLMQLCQPRFKAAHYAIGTGLMSFSGMYAGVLSGFLASWAGYGYFFGISFLLSLPGMGLIFFIPLAEHQQKEALR</sequence>
<feature type="transmembrane region" description="Helical" evidence="6">
    <location>
        <begin position="303"/>
        <end position="322"/>
    </location>
</feature>
<gene>
    <name evidence="7" type="ORF">OLX77_10575</name>
</gene>
<evidence type="ECO:0000256" key="1">
    <source>
        <dbReference type="ARBA" id="ARBA00004141"/>
    </source>
</evidence>
<feature type="transmembrane region" description="Helical" evidence="6">
    <location>
        <begin position="81"/>
        <end position="102"/>
    </location>
</feature>
<dbReference type="RefSeq" id="WP_307633561.1">
    <property type="nucleotide sequence ID" value="NZ_JAPHEH010000001.1"/>
</dbReference>
<feature type="transmembrane region" description="Helical" evidence="6">
    <location>
        <begin position="446"/>
        <end position="467"/>
    </location>
</feature>
<keyword evidence="2" id="KW-0813">Transport</keyword>
<name>A0A9X4MG24_9BACT</name>
<evidence type="ECO:0000313" key="8">
    <source>
        <dbReference type="Proteomes" id="UP001154240"/>
    </source>
</evidence>
<keyword evidence="5 6" id="KW-0472">Membrane</keyword>
<feature type="transmembrane region" description="Helical" evidence="6">
    <location>
        <begin position="473"/>
        <end position="497"/>
    </location>
</feature>
<feature type="transmembrane region" description="Helical" evidence="6">
    <location>
        <begin position="215"/>
        <end position="231"/>
    </location>
</feature>
<keyword evidence="4 6" id="KW-1133">Transmembrane helix</keyword>
<dbReference type="PANTHER" id="PTHR12778">
    <property type="entry name" value="SOLUTE CARRIER FAMILY 33 ACETYL-COA TRANSPORTER -RELATED"/>
    <property type="match status" value="1"/>
</dbReference>
<reference evidence="7" key="1">
    <citation type="journal article" date="2022" name="bioRxiv">
        <title>Thiovibrio frasassiensisgen. nov., sp. nov., an autotrophic, elemental sulfur disproportionating bacterium isolated from sulfidic karst sediment, and proposal of Thiovibrionaceae fam. nov.</title>
        <authorList>
            <person name="Aronson H."/>
            <person name="Thomas C."/>
            <person name="Bhattacharyya M."/>
            <person name="Eckstein S."/>
            <person name="Jensen S."/>
            <person name="Barco R."/>
            <person name="Macalady J."/>
            <person name="Amend J."/>
        </authorList>
    </citation>
    <scope>NUCLEOTIDE SEQUENCE</scope>
    <source>
        <strain evidence="7">RS19-109</strain>
    </source>
</reference>
<feature type="transmembrane region" description="Helical" evidence="6">
    <location>
        <begin position="51"/>
        <end position="69"/>
    </location>
</feature>
<evidence type="ECO:0000256" key="6">
    <source>
        <dbReference type="SAM" id="Phobius"/>
    </source>
</evidence>
<feature type="transmembrane region" description="Helical" evidence="6">
    <location>
        <begin position="408"/>
        <end position="434"/>
    </location>
</feature>
<organism evidence="7 8">
    <name type="scientific">Thiovibrio frasassiensis</name>
    <dbReference type="NCBI Taxonomy" id="2984131"/>
    <lineage>
        <taxon>Bacteria</taxon>
        <taxon>Pseudomonadati</taxon>
        <taxon>Thermodesulfobacteriota</taxon>
        <taxon>Desulfobulbia</taxon>
        <taxon>Desulfobulbales</taxon>
        <taxon>Thiovibrionaceae</taxon>
        <taxon>Thiovibrio</taxon>
    </lineage>
</organism>
<feature type="transmembrane region" description="Helical" evidence="6">
    <location>
        <begin position="251"/>
        <end position="270"/>
    </location>
</feature>
<comment type="caution">
    <text evidence="7">The sequence shown here is derived from an EMBL/GenBank/DDBJ whole genome shotgun (WGS) entry which is preliminary data.</text>
</comment>
<feature type="transmembrane region" description="Helical" evidence="6">
    <location>
        <begin position="108"/>
        <end position="132"/>
    </location>
</feature>
<keyword evidence="8" id="KW-1185">Reference proteome</keyword>
<dbReference type="PANTHER" id="PTHR12778:SF10">
    <property type="entry name" value="MAJOR FACILITATOR SUPERFAMILY DOMAIN-CONTAINING PROTEIN 3"/>
    <property type="match status" value="1"/>
</dbReference>
<dbReference type="Proteomes" id="UP001154240">
    <property type="component" value="Unassembled WGS sequence"/>
</dbReference>
<evidence type="ECO:0000256" key="5">
    <source>
        <dbReference type="ARBA" id="ARBA00023136"/>
    </source>
</evidence>
<feature type="transmembrane region" description="Helical" evidence="6">
    <location>
        <begin position="378"/>
        <end position="396"/>
    </location>
</feature>
<feature type="transmembrane region" description="Helical" evidence="6">
    <location>
        <begin position="334"/>
        <end position="357"/>
    </location>
</feature>
<protein>
    <submittedName>
        <fullName evidence="7">MFS transporter</fullName>
    </submittedName>
</protein>
<evidence type="ECO:0000256" key="3">
    <source>
        <dbReference type="ARBA" id="ARBA00022692"/>
    </source>
</evidence>
<dbReference type="Pfam" id="PF07690">
    <property type="entry name" value="MFS_1"/>
    <property type="match status" value="1"/>
</dbReference>
<feature type="transmembrane region" description="Helical" evidence="6">
    <location>
        <begin position="144"/>
        <end position="163"/>
    </location>
</feature>
<dbReference type="SUPFAM" id="SSF103473">
    <property type="entry name" value="MFS general substrate transporter"/>
    <property type="match status" value="1"/>
</dbReference>
<dbReference type="GO" id="GO:0022857">
    <property type="term" value="F:transmembrane transporter activity"/>
    <property type="evidence" value="ECO:0007669"/>
    <property type="project" value="InterPro"/>
</dbReference>
<dbReference type="InterPro" id="IPR011701">
    <property type="entry name" value="MFS"/>
</dbReference>
<keyword evidence="3 6" id="KW-0812">Transmembrane</keyword>
<comment type="subcellular location">
    <subcellularLocation>
        <location evidence="1">Membrane</location>
        <topology evidence="1">Multi-pass membrane protein</topology>
    </subcellularLocation>
</comment>
<reference evidence="7" key="2">
    <citation type="submission" date="2022-10" db="EMBL/GenBank/DDBJ databases">
        <authorList>
            <person name="Aronson H.S."/>
        </authorList>
    </citation>
    <scope>NUCLEOTIDE SEQUENCE</scope>
    <source>
        <strain evidence="7">RS19-109</strain>
    </source>
</reference>
<evidence type="ECO:0000256" key="4">
    <source>
        <dbReference type="ARBA" id="ARBA00022989"/>
    </source>
</evidence>
<evidence type="ECO:0000256" key="2">
    <source>
        <dbReference type="ARBA" id="ARBA00022448"/>
    </source>
</evidence>
<evidence type="ECO:0000313" key="7">
    <source>
        <dbReference type="EMBL" id="MDG4476596.1"/>
    </source>
</evidence>
<dbReference type="InterPro" id="IPR036259">
    <property type="entry name" value="MFS_trans_sf"/>
</dbReference>
<dbReference type="InterPro" id="IPR004752">
    <property type="entry name" value="AmpG_permease/AT-1"/>
</dbReference>
<proteinExistence type="predicted"/>
<dbReference type="EMBL" id="JAPHEH010000001">
    <property type="protein sequence ID" value="MDG4476596.1"/>
    <property type="molecule type" value="Genomic_DNA"/>
</dbReference>
<dbReference type="Gene3D" id="1.20.1250.20">
    <property type="entry name" value="MFS general substrate transporter like domains"/>
    <property type="match status" value="2"/>
</dbReference>
<feature type="transmembrane region" description="Helical" evidence="6">
    <location>
        <begin position="169"/>
        <end position="188"/>
    </location>
</feature>
<dbReference type="GO" id="GO:0016020">
    <property type="term" value="C:membrane"/>
    <property type="evidence" value="ECO:0007669"/>
    <property type="project" value="UniProtKB-SubCell"/>
</dbReference>
<accession>A0A9X4MG24</accession>